<evidence type="ECO:0000256" key="1">
    <source>
        <dbReference type="ARBA" id="ARBA00023159"/>
    </source>
</evidence>
<sequence>MILKYQAGGNLRIRKGFRVTVLEVKGNQVKIGIHGPNPSPFIEKRYMCLLKGNEK</sequence>
<keyword evidence="1" id="KW-0010">Activator</keyword>
<protein>
    <submittedName>
        <fullName evidence="2">Carbon storage regulator</fullName>
    </submittedName>
</protein>
<dbReference type="Proteomes" id="UP001569428">
    <property type="component" value="Unassembled WGS sequence"/>
</dbReference>
<dbReference type="Gene3D" id="2.60.40.4380">
    <property type="entry name" value="Translational regulator CsrA"/>
    <property type="match status" value="1"/>
</dbReference>
<dbReference type="RefSeq" id="WP_371841134.1">
    <property type="nucleotide sequence ID" value="NZ_JBGMEK010000085.1"/>
</dbReference>
<dbReference type="Pfam" id="PF02599">
    <property type="entry name" value="CsrA"/>
    <property type="match status" value="1"/>
</dbReference>
<name>A0ABV4P6K1_9GAMM</name>
<proteinExistence type="predicted"/>
<accession>A0ABV4P6K1</accession>
<keyword evidence="3" id="KW-1185">Reference proteome</keyword>
<gene>
    <name evidence="2" type="ORF">ACCI49_20705</name>
</gene>
<dbReference type="SUPFAM" id="SSF117130">
    <property type="entry name" value="CsrA-like"/>
    <property type="match status" value="1"/>
</dbReference>
<comment type="caution">
    <text evidence="2">The sequence shown here is derived from an EMBL/GenBank/DDBJ whole genome shotgun (WGS) entry which is preliminary data.</text>
</comment>
<reference evidence="2 3" key="1">
    <citation type="submission" date="2024-08" db="EMBL/GenBank/DDBJ databases">
        <authorList>
            <person name="Ishaq N."/>
        </authorList>
    </citation>
    <scope>NUCLEOTIDE SEQUENCE [LARGE SCALE GENOMIC DNA]</scope>
    <source>
        <strain evidence="2 3">DSM 18651</strain>
    </source>
</reference>
<organism evidence="2 3">
    <name type="scientific">Microbulbifer epialgicus</name>
    <dbReference type="NCBI Taxonomy" id="393907"/>
    <lineage>
        <taxon>Bacteria</taxon>
        <taxon>Pseudomonadati</taxon>
        <taxon>Pseudomonadota</taxon>
        <taxon>Gammaproteobacteria</taxon>
        <taxon>Cellvibrionales</taxon>
        <taxon>Microbulbiferaceae</taxon>
        <taxon>Microbulbifer</taxon>
    </lineage>
</organism>
<dbReference type="InterPro" id="IPR036107">
    <property type="entry name" value="CsrA_sf"/>
</dbReference>
<dbReference type="InterPro" id="IPR003751">
    <property type="entry name" value="CsrA"/>
</dbReference>
<dbReference type="EMBL" id="JBGMEK010000085">
    <property type="protein sequence ID" value="MFA0813325.1"/>
    <property type="molecule type" value="Genomic_DNA"/>
</dbReference>
<evidence type="ECO:0000313" key="3">
    <source>
        <dbReference type="Proteomes" id="UP001569428"/>
    </source>
</evidence>
<evidence type="ECO:0000313" key="2">
    <source>
        <dbReference type="EMBL" id="MFA0813325.1"/>
    </source>
</evidence>